<keyword evidence="3" id="KW-0862">Zinc</keyword>
<evidence type="ECO:0000313" key="5">
    <source>
        <dbReference type="EMBL" id="KAK3280619.1"/>
    </source>
</evidence>
<protein>
    <recommendedName>
        <fullName evidence="4">BED-type domain-containing protein</fullName>
    </recommendedName>
</protein>
<name>A0AAE0GLV6_9CHLO</name>
<dbReference type="SUPFAM" id="SSF140996">
    <property type="entry name" value="Hermes dimerisation domain"/>
    <property type="match status" value="1"/>
</dbReference>
<evidence type="ECO:0000256" key="1">
    <source>
        <dbReference type="ARBA" id="ARBA00022723"/>
    </source>
</evidence>
<dbReference type="InterPro" id="IPR003656">
    <property type="entry name" value="Znf_BED"/>
</dbReference>
<sequence length="199" mass="21734">MCRYSEIHPEKIEDVYCKICGPEFTIAVSGNTPNMRSHLAHVHKDIFCDMISSAAGSGAGDSGGSGLCSGSGTNTDSQQTAITAAQLPPVPNERRDALHKLISLWIVRRKRPFSICEDQEFRDVFDHIFQGGYIPPCHKLVNQNVLSLSTEGRAKVCSALKDLFREGISPCIAGDIWSEGGVAIFGILVYWLTADGEYK</sequence>
<dbReference type="GO" id="GO:0003677">
    <property type="term" value="F:DNA binding"/>
    <property type="evidence" value="ECO:0007669"/>
    <property type="project" value="InterPro"/>
</dbReference>
<dbReference type="EMBL" id="LGRX02004326">
    <property type="protein sequence ID" value="KAK3280619.1"/>
    <property type="molecule type" value="Genomic_DNA"/>
</dbReference>
<evidence type="ECO:0000259" key="4">
    <source>
        <dbReference type="Pfam" id="PF02892"/>
    </source>
</evidence>
<evidence type="ECO:0000256" key="2">
    <source>
        <dbReference type="ARBA" id="ARBA00022771"/>
    </source>
</evidence>
<keyword evidence="1" id="KW-0479">Metal-binding</keyword>
<reference evidence="5 6" key="1">
    <citation type="journal article" date="2015" name="Genome Biol. Evol.">
        <title>Comparative Genomics of a Bacterivorous Green Alga Reveals Evolutionary Causalities and Consequences of Phago-Mixotrophic Mode of Nutrition.</title>
        <authorList>
            <person name="Burns J.A."/>
            <person name="Paasch A."/>
            <person name="Narechania A."/>
            <person name="Kim E."/>
        </authorList>
    </citation>
    <scope>NUCLEOTIDE SEQUENCE [LARGE SCALE GENOMIC DNA]</scope>
    <source>
        <strain evidence="5 6">PLY_AMNH</strain>
    </source>
</reference>
<dbReference type="Pfam" id="PF02892">
    <property type="entry name" value="zf-BED"/>
    <property type="match status" value="1"/>
</dbReference>
<evidence type="ECO:0000256" key="3">
    <source>
        <dbReference type="ARBA" id="ARBA00022833"/>
    </source>
</evidence>
<keyword evidence="6" id="KW-1185">Reference proteome</keyword>
<dbReference type="Proteomes" id="UP001190700">
    <property type="component" value="Unassembled WGS sequence"/>
</dbReference>
<feature type="domain" description="BED-type" evidence="4">
    <location>
        <begin position="4"/>
        <end position="44"/>
    </location>
</feature>
<proteinExistence type="predicted"/>
<comment type="caution">
    <text evidence="5">The sequence shown here is derived from an EMBL/GenBank/DDBJ whole genome shotgun (WGS) entry which is preliminary data.</text>
</comment>
<dbReference type="GO" id="GO:0008270">
    <property type="term" value="F:zinc ion binding"/>
    <property type="evidence" value="ECO:0007669"/>
    <property type="project" value="UniProtKB-KW"/>
</dbReference>
<accession>A0AAE0GLV6</accession>
<organism evidence="5 6">
    <name type="scientific">Cymbomonas tetramitiformis</name>
    <dbReference type="NCBI Taxonomy" id="36881"/>
    <lineage>
        <taxon>Eukaryota</taxon>
        <taxon>Viridiplantae</taxon>
        <taxon>Chlorophyta</taxon>
        <taxon>Pyramimonadophyceae</taxon>
        <taxon>Pyramimonadales</taxon>
        <taxon>Pyramimonadaceae</taxon>
        <taxon>Cymbomonas</taxon>
    </lineage>
</organism>
<evidence type="ECO:0000313" key="6">
    <source>
        <dbReference type="Proteomes" id="UP001190700"/>
    </source>
</evidence>
<dbReference type="AlphaFoldDB" id="A0AAE0GLV6"/>
<keyword evidence="2" id="KW-0863">Zinc-finger</keyword>
<gene>
    <name evidence="5" type="ORF">CYMTET_11547</name>
</gene>